<protein>
    <submittedName>
        <fullName evidence="2">Uncharacterized protein</fullName>
    </submittedName>
</protein>
<sequence>MNFRNMLGESKLKKIGYEVLKQEIGKSTDLRCILSSSCWVPSMSMTTTAASVVATAWEATQGRTGAAQHRSRSPYCSRGSLRNAEAPPQEEISTFFL</sequence>
<evidence type="ECO:0000256" key="1">
    <source>
        <dbReference type="SAM" id="MobiDB-lite"/>
    </source>
</evidence>
<evidence type="ECO:0000313" key="2">
    <source>
        <dbReference type="EMBL" id="PAN48664.2"/>
    </source>
</evidence>
<dbReference type="Gramene" id="PAN48664">
    <property type="protein sequence ID" value="PAN48664"/>
    <property type="gene ID" value="PAHAL_9G363700"/>
</dbReference>
<feature type="region of interest" description="Disordered" evidence="1">
    <location>
        <begin position="63"/>
        <end position="97"/>
    </location>
</feature>
<proteinExistence type="predicted"/>
<accession>A0A2S3INZ4</accession>
<gene>
    <name evidence="2" type="ORF">PAHAL_9G363700</name>
</gene>
<dbReference type="AlphaFoldDB" id="A0A2S3INZ4"/>
<dbReference type="EMBL" id="CM008054">
    <property type="protein sequence ID" value="PAN48664.2"/>
    <property type="molecule type" value="Genomic_DNA"/>
</dbReference>
<name>A0A2S3INZ4_9POAL</name>
<organism evidence="2">
    <name type="scientific">Panicum hallii</name>
    <dbReference type="NCBI Taxonomy" id="206008"/>
    <lineage>
        <taxon>Eukaryota</taxon>
        <taxon>Viridiplantae</taxon>
        <taxon>Streptophyta</taxon>
        <taxon>Embryophyta</taxon>
        <taxon>Tracheophyta</taxon>
        <taxon>Spermatophyta</taxon>
        <taxon>Magnoliopsida</taxon>
        <taxon>Liliopsida</taxon>
        <taxon>Poales</taxon>
        <taxon>Poaceae</taxon>
        <taxon>PACMAD clade</taxon>
        <taxon>Panicoideae</taxon>
        <taxon>Panicodae</taxon>
        <taxon>Paniceae</taxon>
        <taxon>Panicinae</taxon>
        <taxon>Panicum</taxon>
        <taxon>Panicum sect. Panicum</taxon>
    </lineage>
</organism>
<dbReference type="Proteomes" id="UP000243499">
    <property type="component" value="Chromosome 9"/>
</dbReference>
<reference evidence="2" key="1">
    <citation type="submission" date="2018-04" db="EMBL/GenBank/DDBJ databases">
        <title>WGS assembly of Panicum hallii.</title>
        <authorList>
            <person name="Lovell J."/>
            <person name="Jenkins J."/>
            <person name="Lowry D."/>
            <person name="Mamidi S."/>
            <person name="Sreedasyam A."/>
            <person name="Weng X."/>
            <person name="Barry K."/>
            <person name="Bonette J."/>
            <person name="Campitelli B."/>
            <person name="Daum C."/>
            <person name="Gordon S."/>
            <person name="Gould B."/>
            <person name="Lipzen A."/>
            <person name="Macqueen A."/>
            <person name="Palacio-Mejia J."/>
            <person name="Plott C."/>
            <person name="Shakirov E."/>
            <person name="Shu S."/>
            <person name="Yoshinaga Y."/>
            <person name="Zane M."/>
            <person name="Rokhsar D."/>
            <person name="Grimwood J."/>
            <person name="Schmutz J."/>
            <person name="Juenger T."/>
        </authorList>
    </citation>
    <scope>NUCLEOTIDE SEQUENCE [LARGE SCALE GENOMIC DNA]</scope>
    <source>
        <strain evidence="2">FIL2</strain>
    </source>
</reference>